<dbReference type="AlphaFoldDB" id="B8LQM8"/>
<dbReference type="GO" id="GO:0048046">
    <property type="term" value="C:apoplast"/>
    <property type="evidence" value="ECO:0007669"/>
    <property type="project" value="UniProtKB-SubCell"/>
</dbReference>
<reference evidence="5" key="1">
    <citation type="submission" date="2007-06" db="EMBL/GenBank/DDBJ databases">
        <title>Full length cDNA sequences from Sitka Spruce (Picea sitchensis).</title>
        <authorList>
            <person name="Ralph S.G."/>
            <person name="Chun H.E."/>
            <person name="Liao N."/>
            <person name="Ali J."/>
            <person name="Reid K."/>
            <person name="Kolosova N."/>
            <person name="Cooper N."/>
            <person name="Cullis C."/>
            <person name="Jancsik S."/>
            <person name="Moore R."/>
            <person name="Mayo M."/>
            <person name="Wagner S."/>
            <person name="Holt R.A."/>
            <person name="Jones S.J.M."/>
            <person name="Marra M.A."/>
            <person name="Ritland C.E."/>
            <person name="Ritland K."/>
            <person name="Bohlmann J."/>
        </authorList>
    </citation>
    <scope>NUCLEOTIDE SEQUENCE</scope>
    <source>
        <tissue evidence="5">Bark</tissue>
    </source>
</reference>
<organism evidence="5">
    <name type="scientific">Picea sitchensis</name>
    <name type="common">Sitka spruce</name>
    <name type="synonym">Pinus sitchensis</name>
    <dbReference type="NCBI Taxonomy" id="3332"/>
    <lineage>
        <taxon>Eukaryota</taxon>
        <taxon>Viridiplantae</taxon>
        <taxon>Streptophyta</taxon>
        <taxon>Embryophyta</taxon>
        <taxon>Tracheophyta</taxon>
        <taxon>Spermatophyta</taxon>
        <taxon>Pinopsida</taxon>
        <taxon>Pinidae</taxon>
        <taxon>Conifers I</taxon>
        <taxon>Pinales</taxon>
        <taxon>Pinaceae</taxon>
        <taxon>Picea</taxon>
    </lineage>
</organism>
<dbReference type="EMBL" id="EF678181">
    <property type="protein sequence ID" value="ABR17958.1"/>
    <property type="molecule type" value="mRNA"/>
</dbReference>
<evidence type="ECO:0000256" key="3">
    <source>
        <dbReference type="ARBA" id="ARBA00022525"/>
    </source>
</evidence>
<feature type="chain" id="PRO_5008192117" description="Dirigent protein" evidence="4">
    <location>
        <begin position="28"/>
        <end position="179"/>
    </location>
</feature>
<comment type="subcellular location">
    <subcellularLocation>
        <location evidence="4">Secreted</location>
        <location evidence="4">Extracellular space</location>
        <location evidence="4">Apoplast</location>
    </subcellularLocation>
</comment>
<accession>B8LQM8</accession>
<keyword evidence="3 4" id="KW-0964">Secreted</keyword>
<keyword evidence="4" id="KW-0052">Apoplast</keyword>
<dbReference type="Gene3D" id="2.40.480.10">
    <property type="entry name" value="Allene oxide cyclase-like"/>
    <property type="match status" value="1"/>
</dbReference>
<proteinExistence type="evidence at transcript level"/>
<dbReference type="GO" id="GO:0009699">
    <property type="term" value="P:phenylpropanoid biosynthetic process"/>
    <property type="evidence" value="ECO:0007669"/>
    <property type="project" value="UniProtKB-ARBA"/>
</dbReference>
<comment type="function">
    <text evidence="4">Dirigent proteins impart stereoselectivity on the phenoxy radical-coupling reaction, yielding optically active lignans from two molecules of coniferyl alcohol in the biosynthesis of lignans, flavonolignans, and alkaloids and thus plays a central role in plant secondary metabolism.</text>
</comment>
<comment type="subunit">
    <text evidence="2 4">Homodimer.</text>
</comment>
<keyword evidence="4" id="KW-0732">Signal</keyword>
<feature type="signal peptide" evidence="4">
    <location>
        <begin position="1"/>
        <end position="27"/>
    </location>
</feature>
<evidence type="ECO:0000256" key="1">
    <source>
        <dbReference type="ARBA" id="ARBA00010746"/>
    </source>
</evidence>
<dbReference type="InterPro" id="IPR004265">
    <property type="entry name" value="Dirigent"/>
</dbReference>
<protein>
    <recommendedName>
        <fullName evidence="4">Dirigent protein</fullName>
    </recommendedName>
</protein>
<evidence type="ECO:0000256" key="2">
    <source>
        <dbReference type="ARBA" id="ARBA00011738"/>
    </source>
</evidence>
<evidence type="ECO:0000313" key="5">
    <source>
        <dbReference type="EMBL" id="ABR17958.1"/>
    </source>
</evidence>
<dbReference type="PANTHER" id="PTHR21495">
    <property type="entry name" value="NUCLEOPORIN-RELATED"/>
    <property type="match status" value="1"/>
</dbReference>
<dbReference type="Pfam" id="PF03018">
    <property type="entry name" value="Dirigent"/>
    <property type="match status" value="1"/>
</dbReference>
<sequence length="179" mass="19316">MGSGLLFPAMAMATATLVIVFVQAAAGQSEMNMLFYMTDNLTGSSETAFPIAGFNGSSSDPGKFGTVVIINDAITKRPEITNSDTDNLVGRAQGTYINTNPVTGLDFFMLFTIIFQNMEYNGSTLQIQGTETFGRPQREYAVVGGTGKFRFARGYVVCTTESSSGENAVLRFNTTFRTN</sequence>
<evidence type="ECO:0000256" key="4">
    <source>
        <dbReference type="RuleBase" id="RU363099"/>
    </source>
</evidence>
<dbReference type="InterPro" id="IPR044859">
    <property type="entry name" value="Allene_oxi_cyc_Dirigent"/>
</dbReference>
<name>B8LQM8_PICSI</name>
<comment type="similarity">
    <text evidence="1 4">Belongs to the plant dirigent protein family.</text>
</comment>